<protein>
    <submittedName>
        <fullName evidence="2">Uncharacterized protein</fullName>
    </submittedName>
</protein>
<accession>A0A2N5U4G8</accession>
<dbReference type="Proteomes" id="UP000235388">
    <property type="component" value="Unassembled WGS sequence"/>
</dbReference>
<organism evidence="2 3">
    <name type="scientific">Puccinia coronata f. sp. avenae</name>
    <dbReference type="NCBI Taxonomy" id="200324"/>
    <lineage>
        <taxon>Eukaryota</taxon>
        <taxon>Fungi</taxon>
        <taxon>Dikarya</taxon>
        <taxon>Basidiomycota</taxon>
        <taxon>Pucciniomycotina</taxon>
        <taxon>Pucciniomycetes</taxon>
        <taxon>Pucciniales</taxon>
        <taxon>Pucciniaceae</taxon>
        <taxon>Puccinia</taxon>
    </lineage>
</organism>
<gene>
    <name evidence="2" type="ORF">PCANC_25784</name>
</gene>
<dbReference type="AlphaFoldDB" id="A0A2N5U4G8"/>
<name>A0A2N5U4G8_9BASI</name>
<dbReference type="EMBL" id="PGCJ01000318">
    <property type="protein sequence ID" value="PLW32632.1"/>
    <property type="molecule type" value="Genomic_DNA"/>
</dbReference>
<evidence type="ECO:0000313" key="3">
    <source>
        <dbReference type="Proteomes" id="UP000235388"/>
    </source>
</evidence>
<keyword evidence="3" id="KW-1185">Reference proteome</keyword>
<reference evidence="2 3" key="1">
    <citation type="submission" date="2017-11" db="EMBL/GenBank/DDBJ databases">
        <title>De novo assembly and phasing of dikaryotic genomes from two isolates of Puccinia coronata f. sp. avenae, the causal agent of oat crown rust.</title>
        <authorList>
            <person name="Miller M.E."/>
            <person name="Zhang Y."/>
            <person name="Omidvar V."/>
            <person name="Sperschneider J."/>
            <person name="Schwessinger B."/>
            <person name="Raley C."/>
            <person name="Palmer J.M."/>
            <person name="Garnica D."/>
            <person name="Upadhyaya N."/>
            <person name="Rathjen J."/>
            <person name="Taylor J.M."/>
            <person name="Park R.F."/>
            <person name="Dodds P.N."/>
            <person name="Hirsch C.D."/>
            <person name="Kianian S.F."/>
            <person name="Figueroa M."/>
        </authorList>
    </citation>
    <scope>NUCLEOTIDE SEQUENCE [LARGE SCALE GENOMIC DNA]</scope>
    <source>
        <strain evidence="2">12NC29</strain>
    </source>
</reference>
<evidence type="ECO:0000256" key="1">
    <source>
        <dbReference type="SAM" id="MobiDB-lite"/>
    </source>
</evidence>
<evidence type="ECO:0000313" key="2">
    <source>
        <dbReference type="EMBL" id="PLW32632.1"/>
    </source>
</evidence>
<proteinExistence type="predicted"/>
<sequence length="204" mass="22433">MAMAVGIPDKGDQEVTEVPDQDLFMFAQQPDAISPKLGHVEGAHELFPHAKGNHKPIPPMGGTHKQPPLAGGQGKIPVDTNNEHAIPQEACGQGWHPPPPRARARGFRNPEHGVGPAPIGPHPLLEIYLGRCHITVDDNNTREILTQHCIRHSSFFLRSTKEELIRIGLTLGAAQSLNQNPVELMRRAADQNARDEARDTRRQN</sequence>
<feature type="region of interest" description="Disordered" evidence="1">
    <location>
        <begin position="51"/>
        <end position="71"/>
    </location>
</feature>
<comment type="caution">
    <text evidence="2">The sequence shown here is derived from an EMBL/GenBank/DDBJ whole genome shotgun (WGS) entry which is preliminary data.</text>
</comment>